<evidence type="ECO:0000256" key="1">
    <source>
        <dbReference type="SAM" id="MobiDB-lite"/>
    </source>
</evidence>
<sequence length="249" mass="29213">MHQQPPRPRSRLSDITPPSSTYYPPFTRSNTTAGNSRRTRPLESLGTSPLLFTAPPHHIVTRNRTSSERGTRTIPRSRVSVTEGALETCPMGDDHIVMIPPPLSEFFASGSDVLPYPWIDRGLPRCKTCDLIDANKDIETWYDRLDVRWIDSWWVKMQKEKYEKGDITRDRFDVLTRHGPEIKLLADYYAQRINSLVLMISFWGIWGRHKEHDEHLARRDRDQRRNTMDKEKDKIRSRESESSRKKLRK</sequence>
<evidence type="ECO:0000313" key="3">
    <source>
        <dbReference type="Proteomes" id="UP001285441"/>
    </source>
</evidence>
<keyword evidence="3" id="KW-1185">Reference proteome</keyword>
<feature type="compositionally biased region" description="Polar residues" evidence="1">
    <location>
        <begin position="27"/>
        <end position="36"/>
    </location>
</feature>
<dbReference type="Proteomes" id="UP001285441">
    <property type="component" value="Unassembled WGS sequence"/>
</dbReference>
<protein>
    <submittedName>
        <fullName evidence="2">Uncharacterized protein</fullName>
    </submittedName>
</protein>
<reference evidence="2" key="1">
    <citation type="journal article" date="2023" name="Mol. Phylogenet. Evol.">
        <title>Genome-scale phylogeny and comparative genomics of the fungal order Sordariales.</title>
        <authorList>
            <person name="Hensen N."/>
            <person name="Bonometti L."/>
            <person name="Westerberg I."/>
            <person name="Brannstrom I.O."/>
            <person name="Guillou S."/>
            <person name="Cros-Aarteil S."/>
            <person name="Calhoun S."/>
            <person name="Haridas S."/>
            <person name="Kuo A."/>
            <person name="Mondo S."/>
            <person name="Pangilinan J."/>
            <person name="Riley R."/>
            <person name="LaButti K."/>
            <person name="Andreopoulos B."/>
            <person name="Lipzen A."/>
            <person name="Chen C."/>
            <person name="Yan M."/>
            <person name="Daum C."/>
            <person name="Ng V."/>
            <person name="Clum A."/>
            <person name="Steindorff A."/>
            <person name="Ohm R.A."/>
            <person name="Martin F."/>
            <person name="Silar P."/>
            <person name="Natvig D.O."/>
            <person name="Lalanne C."/>
            <person name="Gautier V."/>
            <person name="Ament-Velasquez S.L."/>
            <person name="Kruys A."/>
            <person name="Hutchinson M.I."/>
            <person name="Powell A.J."/>
            <person name="Barry K."/>
            <person name="Miller A.N."/>
            <person name="Grigoriev I.V."/>
            <person name="Debuchy R."/>
            <person name="Gladieux P."/>
            <person name="Hiltunen Thoren M."/>
            <person name="Johannesson H."/>
        </authorList>
    </citation>
    <scope>NUCLEOTIDE SEQUENCE</scope>
    <source>
        <strain evidence="2">CBS 232.78</strain>
    </source>
</reference>
<proteinExistence type="predicted"/>
<dbReference type="AlphaFoldDB" id="A0AAE0NP44"/>
<name>A0AAE0NP44_9PEZI</name>
<feature type="region of interest" description="Disordered" evidence="1">
    <location>
        <begin position="1"/>
        <end position="48"/>
    </location>
</feature>
<organism evidence="2 3">
    <name type="scientific">Podospora didyma</name>
    <dbReference type="NCBI Taxonomy" id="330526"/>
    <lineage>
        <taxon>Eukaryota</taxon>
        <taxon>Fungi</taxon>
        <taxon>Dikarya</taxon>
        <taxon>Ascomycota</taxon>
        <taxon>Pezizomycotina</taxon>
        <taxon>Sordariomycetes</taxon>
        <taxon>Sordariomycetidae</taxon>
        <taxon>Sordariales</taxon>
        <taxon>Podosporaceae</taxon>
        <taxon>Podospora</taxon>
    </lineage>
</organism>
<reference evidence="2" key="2">
    <citation type="submission" date="2023-06" db="EMBL/GenBank/DDBJ databases">
        <authorList>
            <consortium name="Lawrence Berkeley National Laboratory"/>
            <person name="Haridas S."/>
            <person name="Hensen N."/>
            <person name="Bonometti L."/>
            <person name="Westerberg I."/>
            <person name="Brannstrom I.O."/>
            <person name="Guillou S."/>
            <person name="Cros-Aarteil S."/>
            <person name="Calhoun S."/>
            <person name="Kuo A."/>
            <person name="Mondo S."/>
            <person name="Pangilinan J."/>
            <person name="Riley R."/>
            <person name="LaButti K."/>
            <person name="Andreopoulos B."/>
            <person name="Lipzen A."/>
            <person name="Chen C."/>
            <person name="Yanf M."/>
            <person name="Daum C."/>
            <person name="Ng V."/>
            <person name="Clum A."/>
            <person name="Steindorff A."/>
            <person name="Ohm R."/>
            <person name="Martin F."/>
            <person name="Silar P."/>
            <person name="Natvig D."/>
            <person name="Lalanne C."/>
            <person name="Gautier V."/>
            <person name="Ament-velasquez S.L."/>
            <person name="Kruys A."/>
            <person name="Hutchinson M.I."/>
            <person name="Powell A.J."/>
            <person name="Barry K."/>
            <person name="Miller A.N."/>
            <person name="Grigoriev I.V."/>
            <person name="Debuchy R."/>
            <person name="Gladieux P."/>
            <person name="Thoren M.H."/>
            <person name="Johannesson H."/>
        </authorList>
    </citation>
    <scope>NUCLEOTIDE SEQUENCE</scope>
    <source>
        <strain evidence="2">CBS 232.78</strain>
    </source>
</reference>
<gene>
    <name evidence="2" type="ORF">B0H63DRAFT_472381</name>
</gene>
<evidence type="ECO:0000313" key="2">
    <source>
        <dbReference type="EMBL" id="KAK3385112.1"/>
    </source>
</evidence>
<feature type="region of interest" description="Disordered" evidence="1">
    <location>
        <begin position="216"/>
        <end position="249"/>
    </location>
</feature>
<accession>A0AAE0NP44</accession>
<comment type="caution">
    <text evidence="2">The sequence shown here is derived from an EMBL/GenBank/DDBJ whole genome shotgun (WGS) entry which is preliminary data.</text>
</comment>
<dbReference type="EMBL" id="JAULSW010000004">
    <property type="protein sequence ID" value="KAK3385112.1"/>
    <property type="molecule type" value="Genomic_DNA"/>
</dbReference>
<feature type="compositionally biased region" description="Low complexity" evidence="1">
    <location>
        <begin position="16"/>
        <end position="25"/>
    </location>
</feature>